<dbReference type="Gene3D" id="3.10.580.10">
    <property type="entry name" value="CBS-domain"/>
    <property type="match status" value="1"/>
</dbReference>
<dbReference type="Proteomes" id="UP000288716">
    <property type="component" value="Unassembled WGS sequence"/>
</dbReference>
<dbReference type="VEuPathDB" id="VectorBase:LDEU012921"/>
<reference evidence="3 4" key="1">
    <citation type="journal article" date="2018" name="Gigascience">
        <title>Genomes of trombidid mites reveal novel predicted allergens and laterally-transferred genes associated with secondary metabolism.</title>
        <authorList>
            <person name="Dong X."/>
            <person name="Chaisiri K."/>
            <person name="Xia D."/>
            <person name="Armstrong S.D."/>
            <person name="Fang Y."/>
            <person name="Donnelly M.J."/>
            <person name="Kadowaki T."/>
            <person name="McGarry J.W."/>
            <person name="Darby A.C."/>
            <person name="Makepeace B.L."/>
        </authorList>
    </citation>
    <scope>NUCLEOTIDE SEQUENCE [LARGE SCALE GENOMIC DNA]</scope>
    <source>
        <strain evidence="3">UoL-UT</strain>
    </source>
</reference>
<feature type="domain" description="CBS" evidence="2">
    <location>
        <begin position="55"/>
        <end position="114"/>
    </location>
</feature>
<comment type="caution">
    <text evidence="3">The sequence shown here is derived from an EMBL/GenBank/DDBJ whole genome shotgun (WGS) entry which is preliminary data.</text>
</comment>
<dbReference type="InterPro" id="IPR046342">
    <property type="entry name" value="CBS_dom_sf"/>
</dbReference>
<feature type="non-terminal residue" evidence="3">
    <location>
        <position position="1"/>
    </location>
</feature>
<protein>
    <submittedName>
        <fullName evidence="3">Cystathionine beta-synthase-like isoform X1</fullName>
    </submittedName>
</protein>
<dbReference type="SMART" id="SM00116">
    <property type="entry name" value="CBS"/>
    <property type="match status" value="2"/>
</dbReference>
<name>A0A443RVP0_9ACAR</name>
<evidence type="ECO:0000256" key="1">
    <source>
        <dbReference type="PROSITE-ProRule" id="PRU00703"/>
    </source>
</evidence>
<dbReference type="InterPro" id="IPR000644">
    <property type="entry name" value="CBS_dom"/>
</dbReference>
<dbReference type="EMBL" id="NCKV01029911">
    <property type="protein sequence ID" value="RWS19119.1"/>
    <property type="molecule type" value="Genomic_DNA"/>
</dbReference>
<gene>
    <name evidence="3" type="ORF">B4U80_12351</name>
</gene>
<dbReference type="PROSITE" id="PS51371">
    <property type="entry name" value="CBS"/>
    <property type="match status" value="1"/>
</dbReference>
<dbReference type="OrthoDB" id="728at2759"/>
<evidence type="ECO:0000313" key="4">
    <source>
        <dbReference type="Proteomes" id="UP000288716"/>
    </source>
</evidence>
<keyword evidence="4" id="KW-1185">Reference proteome</keyword>
<dbReference type="Pfam" id="PF00571">
    <property type="entry name" value="CBS"/>
    <property type="match status" value="1"/>
</dbReference>
<organism evidence="3 4">
    <name type="scientific">Leptotrombidium deliense</name>
    <dbReference type="NCBI Taxonomy" id="299467"/>
    <lineage>
        <taxon>Eukaryota</taxon>
        <taxon>Metazoa</taxon>
        <taxon>Ecdysozoa</taxon>
        <taxon>Arthropoda</taxon>
        <taxon>Chelicerata</taxon>
        <taxon>Arachnida</taxon>
        <taxon>Acari</taxon>
        <taxon>Acariformes</taxon>
        <taxon>Trombidiformes</taxon>
        <taxon>Prostigmata</taxon>
        <taxon>Anystina</taxon>
        <taxon>Parasitengona</taxon>
        <taxon>Trombiculoidea</taxon>
        <taxon>Trombiculidae</taxon>
        <taxon>Leptotrombidium</taxon>
    </lineage>
</organism>
<keyword evidence="1" id="KW-0129">CBS domain</keyword>
<accession>A0A443RVP0</accession>
<proteinExistence type="predicted"/>
<dbReference type="AlphaFoldDB" id="A0A443RVP0"/>
<dbReference type="SUPFAM" id="SSF54631">
    <property type="entry name" value="CBS-domain pair"/>
    <property type="match status" value="1"/>
</dbReference>
<evidence type="ECO:0000313" key="3">
    <source>
        <dbReference type="EMBL" id="RWS19119.1"/>
    </source>
</evidence>
<dbReference type="STRING" id="299467.A0A443RVP0"/>
<sequence length="182" mass="20441">NENDRCVVILPDGVRNYMTKFVDNTWMWERGFMQEAEVLIEGQKPWFWNMQINSIAPGSGLITISPNSTVSEAINMMKQGGFDQLPVVAASGNFRGMITVAEMMKNVVSGKVRVDDKVEKTLIKEFPIVERTDILGKLTSLLKLHPYVVVVDTQAGKKQTLVGIVTHVDVLNYLIIADNYEH</sequence>
<evidence type="ECO:0000259" key="2">
    <source>
        <dbReference type="PROSITE" id="PS51371"/>
    </source>
</evidence>